<comment type="caution">
    <text evidence="3">The sequence shown here is derived from an EMBL/GenBank/DDBJ whole genome shotgun (WGS) entry which is preliminary data.</text>
</comment>
<dbReference type="Pfam" id="PF20243">
    <property type="entry name" value="MbnP"/>
    <property type="match status" value="1"/>
</dbReference>
<proteinExistence type="predicted"/>
<evidence type="ECO:0000256" key="1">
    <source>
        <dbReference type="SAM" id="SignalP"/>
    </source>
</evidence>
<feature type="domain" description="Copper-binding protein MbnP-like" evidence="2">
    <location>
        <begin position="30"/>
        <end position="242"/>
    </location>
</feature>
<accession>A0A917HY28</accession>
<feature type="signal peptide" evidence="1">
    <location>
        <begin position="1"/>
        <end position="18"/>
    </location>
</feature>
<reference evidence="3" key="2">
    <citation type="submission" date="2020-09" db="EMBL/GenBank/DDBJ databases">
        <authorList>
            <person name="Sun Q."/>
            <person name="Zhou Y."/>
        </authorList>
    </citation>
    <scope>NUCLEOTIDE SEQUENCE</scope>
    <source>
        <strain evidence="3">CGMCC 1.12195</strain>
    </source>
</reference>
<protein>
    <recommendedName>
        <fullName evidence="2">Copper-binding protein MbnP-like domain-containing protein</fullName>
    </recommendedName>
</protein>
<keyword evidence="4" id="KW-1185">Reference proteome</keyword>
<sequence>MKTLTKYCLLFVSLSVLVSCNKDDDNPVANNVTLHFNNAFKNTTIVLGAATSSEATANTSADGQVHHFAELKYVISNIRLIKADGGEIPYHINDLDKGATVVDHSKPQTLDYLLTNIPVGEYRQLKFGLGVKHELNTLDEVRFPDFYTKAGANDTKMHWEWGTGYRFTKIEGFYDTDHKELSIHTGSTVEGTNGDPDTYTQGVDAYRDITLTLPQNAVVGRNAPRITINADFDKLLSGKTNTVTLGAGNATPSVHTAANMVLFVDNLGGNGSSDISGMFSIGSVEN</sequence>
<organism evidence="3 4">
    <name type="scientific">Parapedobacter pyrenivorans</name>
    <dbReference type="NCBI Taxonomy" id="1305674"/>
    <lineage>
        <taxon>Bacteria</taxon>
        <taxon>Pseudomonadati</taxon>
        <taxon>Bacteroidota</taxon>
        <taxon>Sphingobacteriia</taxon>
        <taxon>Sphingobacteriales</taxon>
        <taxon>Sphingobacteriaceae</taxon>
        <taxon>Parapedobacter</taxon>
    </lineage>
</organism>
<keyword evidence="1" id="KW-0732">Signal</keyword>
<dbReference type="RefSeq" id="WP_188506940.1">
    <property type="nucleotide sequence ID" value="NZ_BMER01000003.1"/>
</dbReference>
<dbReference type="EMBL" id="BMER01000003">
    <property type="protein sequence ID" value="GGG93491.1"/>
    <property type="molecule type" value="Genomic_DNA"/>
</dbReference>
<gene>
    <name evidence="3" type="ORF">GCM10007415_30520</name>
</gene>
<evidence type="ECO:0000259" key="2">
    <source>
        <dbReference type="Pfam" id="PF20243"/>
    </source>
</evidence>
<feature type="chain" id="PRO_5037851502" description="Copper-binding protein MbnP-like domain-containing protein" evidence="1">
    <location>
        <begin position="19"/>
        <end position="286"/>
    </location>
</feature>
<evidence type="ECO:0000313" key="3">
    <source>
        <dbReference type="EMBL" id="GGG93491.1"/>
    </source>
</evidence>
<name>A0A917HY28_9SPHI</name>
<dbReference type="PROSITE" id="PS51257">
    <property type="entry name" value="PROKAR_LIPOPROTEIN"/>
    <property type="match status" value="1"/>
</dbReference>
<evidence type="ECO:0000313" key="4">
    <source>
        <dbReference type="Proteomes" id="UP000660862"/>
    </source>
</evidence>
<dbReference type="AlphaFoldDB" id="A0A917HY28"/>
<reference evidence="3" key="1">
    <citation type="journal article" date="2014" name="Int. J. Syst. Evol. Microbiol.">
        <title>Complete genome sequence of Corynebacterium casei LMG S-19264T (=DSM 44701T), isolated from a smear-ripened cheese.</title>
        <authorList>
            <consortium name="US DOE Joint Genome Institute (JGI-PGF)"/>
            <person name="Walter F."/>
            <person name="Albersmeier A."/>
            <person name="Kalinowski J."/>
            <person name="Ruckert C."/>
        </authorList>
    </citation>
    <scope>NUCLEOTIDE SEQUENCE</scope>
    <source>
        <strain evidence="3">CGMCC 1.12195</strain>
    </source>
</reference>
<dbReference type="InterPro" id="IPR046863">
    <property type="entry name" value="MbnP-like_dom"/>
</dbReference>
<dbReference type="Proteomes" id="UP000660862">
    <property type="component" value="Unassembled WGS sequence"/>
</dbReference>